<dbReference type="InterPro" id="IPR049982">
    <property type="entry name" value="EF0163-like"/>
</dbReference>
<keyword evidence="3" id="KW-1185">Reference proteome</keyword>
<proteinExistence type="predicted"/>
<protein>
    <recommendedName>
        <fullName evidence="4">Lipoprotein</fullName>
    </recommendedName>
</protein>
<dbReference type="PATRIC" id="fig|768486.3.peg.2744"/>
<name>G0YP54_ENTHA</name>
<dbReference type="AlphaFoldDB" id="G0YP54"/>
<organism evidence="2 3">
    <name type="scientific">Enterococcus hirae (strain ATCC 9790 / DSM 20160 / JCM 8729 / LMG 6399 / NBRC 3181 / NCIMB 6459 / NCDO 1258 / NCTC 12367 / WDCM 00089 / R)</name>
    <dbReference type="NCBI Taxonomy" id="768486"/>
    <lineage>
        <taxon>Bacteria</taxon>
        <taxon>Bacillati</taxon>
        <taxon>Bacillota</taxon>
        <taxon>Bacilli</taxon>
        <taxon>Lactobacillales</taxon>
        <taxon>Enterococcaceae</taxon>
        <taxon>Enterococcus</taxon>
    </lineage>
</organism>
<gene>
    <name evidence="2" type="ordered locus">EHR_3012</name>
</gene>
<evidence type="ECO:0000313" key="3">
    <source>
        <dbReference type="Proteomes" id="UP000002895"/>
    </source>
</evidence>
<dbReference type="HOGENOM" id="CLU_1494021_0_0_9"/>
<keyword evidence="2" id="KW-0614">Plasmid</keyword>
<dbReference type="NCBIfam" id="NF042930">
    <property type="entry name" value="EF0163_fam"/>
    <property type="match status" value="1"/>
</dbReference>
<accession>G0YP54</accession>
<evidence type="ECO:0000256" key="1">
    <source>
        <dbReference type="SAM" id="MobiDB-lite"/>
    </source>
</evidence>
<geneLocation type="plasmid" evidence="2 3">
    <name>pTG9790</name>
</geneLocation>
<evidence type="ECO:0000313" key="2">
    <source>
        <dbReference type="EMBL" id="AEJ87174.1"/>
    </source>
</evidence>
<sequence length="180" mass="20723">MIGKVIRMKKMIIVLVLLSIGGLLGAQYGTEKNRKIEEDYQQNISEVSKERDKYKLALDSMDQEEENNSTNENVNKERENNLSDFTDKLLNFDSIDDRNKAIRDYLTTNCIKEQGIDVEINADFDSTGTINGIYQDTADLEHYIILGKDNSRGAEHDVLIDVVFENNKIGNFKIQYMEMR</sequence>
<dbReference type="KEGG" id="ehr:EHR_3012"/>
<feature type="region of interest" description="Disordered" evidence="1">
    <location>
        <begin position="59"/>
        <end position="80"/>
    </location>
</feature>
<evidence type="ECO:0008006" key="4">
    <source>
        <dbReference type="Google" id="ProtNLM"/>
    </source>
</evidence>
<dbReference type="EMBL" id="HQ724512">
    <property type="protein sequence ID" value="AEJ87174.1"/>
    <property type="molecule type" value="Genomic_DNA"/>
</dbReference>
<dbReference type="Proteomes" id="UP000002895">
    <property type="component" value="Plasmid pTG9790"/>
</dbReference>
<reference evidence="2" key="1">
    <citation type="submission" date="2010-12" db="EMBL/GenBank/DDBJ databases">
        <title>Sequence of the endemic plasmid pTG9790 of Enterococcus faecalis ATCC9790.</title>
        <authorList>
            <person name="Gaechter T."/>
            <person name="Wunderlin C."/>
            <person name="Schmidheini T."/>
            <person name="Solioz M."/>
        </authorList>
    </citation>
    <scope>NUCLEOTIDE SEQUENCE [LARGE SCALE GENOMIC DNA]</scope>
    <source>
        <strain evidence="2">ATCC 9790</strain>
        <plasmid evidence="2">pTG9790</plasmid>
    </source>
</reference>
<dbReference type="eggNOG" id="ENOG502ZWFJ">
    <property type="taxonomic scope" value="Bacteria"/>
</dbReference>